<evidence type="ECO:0000313" key="4">
    <source>
        <dbReference type="EMBL" id="GHA15875.1"/>
    </source>
</evidence>
<dbReference type="SUPFAM" id="SSF48498">
    <property type="entry name" value="Tetracyclin repressor-like, C-terminal domain"/>
    <property type="match status" value="1"/>
</dbReference>
<evidence type="ECO:0000256" key="1">
    <source>
        <dbReference type="ARBA" id="ARBA00023125"/>
    </source>
</evidence>
<proteinExistence type="predicted"/>
<accession>A0A918RYF6</accession>
<dbReference type="GO" id="GO:0003677">
    <property type="term" value="F:DNA binding"/>
    <property type="evidence" value="ECO:0007669"/>
    <property type="project" value="UniProtKB-UniRule"/>
</dbReference>
<dbReference type="PROSITE" id="PS50977">
    <property type="entry name" value="HTH_TETR_2"/>
    <property type="match status" value="1"/>
</dbReference>
<feature type="DNA-binding region" description="H-T-H motif" evidence="2">
    <location>
        <begin position="41"/>
        <end position="60"/>
    </location>
</feature>
<comment type="caution">
    <text evidence="4">The sequence shown here is derived from an EMBL/GenBank/DDBJ whole genome shotgun (WGS) entry which is preliminary data.</text>
</comment>
<feature type="domain" description="HTH tetR-type" evidence="3">
    <location>
        <begin position="18"/>
        <end position="78"/>
    </location>
</feature>
<name>A0A918RYF6_9GAMM</name>
<dbReference type="InterPro" id="IPR009057">
    <property type="entry name" value="Homeodomain-like_sf"/>
</dbReference>
<reference evidence="4" key="1">
    <citation type="journal article" date="2014" name="Int. J. Syst. Evol. Microbiol.">
        <title>Complete genome sequence of Corynebacterium casei LMG S-19264T (=DSM 44701T), isolated from a smear-ripened cheese.</title>
        <authorList>
            <consortium name="US DOE Joint Genome Institute (JGI-PGF)"/>
            <person name="Walter F."/>
            <person name="Albersmeier A."/>
            <person name="Kalinowski J."/>
            <person name="Ruckert C."/>
        </authorList>
    </citation>
    <scope>NUCLEOTIDE SEQUENCE</scope>
    <source>
        <strain evidence="4">KCTC 12711</strain>
    </source>
</reference>
<sequence>MSSIAAPKPRRTQAERTEISDQRMFEATVKLVTERGPAGTSLTDVGVMAGYSRGLASHRFGSKESLFNFVVLRLGEMWLAKLKEVTHKKTGLAAMEQAIDQHYQFCVDAPDHVRTLYTLWFESLNADSELSQTIRAIHLRRYQDVMNWILMDERISDAIKKEADTIAAQFSASIIGIVYFWLANPDKINETKGLHDGLKKTMMRLLSEE</sequence>
<dbReference type="Pfam" id="PF00440">
    <property type="entry name" value="TetR_N"/>
    <property type="match status" value="1"/>
</dbReference>
<dbReference type="RefSeq" id="WP_189402145.1">
    <property type="nucleotide sequence ID" value="NZ_BMXA01000005.1"/>
</dbReference>
<evidence type="ECO:0000313" key="5">
    <source>
        <dbReference type="Proteomes" id="UP000614811"/>
    </source>
</evidence>
<dbReference type="EMBL" id="BMXA01000005">
    <property type="protein sequence ID" value="GHA15875.1"/>
    <property type="molecule type" value="Genomic_DNA"/>
</dbReference>
<protein>
    <submittedName>
        <fullName evidence="4">TetR family transcriptional regulator</fullName>
    </submittedName>
</protein>
<dbReference type="Gene3D" id="1.10.357.10">
    <property type="entry name" value="Tetracycline Repressor, domain 2"/>
    <property type="match status" value="1"/>
</dbReference>
<reference evidence="4" key="2">
    <citation type="submission" date="2020-09" db="EMBL/GenBank/DDBJ databases">
        <authorList>
            <person name="Sun Q."/>
            <person name="Kim S."/>
        </authorList>
    </citation>
    <scope>NUCLEOTIDE SEQUENCE</scope>
    <source>
        <strain evidence="4">KCTC 12711</strain>
    </source>
</reference>
<dbReference type="InterPro" id="IPR001647">
    <property type="entry name" value="HTH_TetR"/>
</dbReference>
<dbReference type="AlphaFoldDB" id="A0A918RYF6"/>
<dbReference type="InterPro" id="IPR036271">
    <property type="entry name" value="Tet_transcr_reg_TetR-rel_C_sf"/>
</dbReference>
<keyword evidence="1 2" id="KW-0238">DNA-binding</keyword>
<keyword evidence="5" id="KW-1185">Reference proteome</keyword>
<evidence type="ECO:0000256" key="2">
    <source>
        <dbReference type="PROSITE-ProRule" id="PRU00335"/>
    </source>
</evidence>
<organism evidence="4 5">
    <name type="scientific">Arenicella chitinivorans</name>
    <dbReference type="NCBI Taxonomy" id="1329800"/>
    <lineage>
        <taxon>Bacteria</taxon>
        <taxon>Pseudomonadati</taxon>
        <taxon>Pseudomonadota</taxon>
        <taxon>Gammaproteobacteria</taxon>
        <taxon>Arenicellales</taxon>
        <taxon>Arenicellaceae</taxon>
        <taxon>Arenicella</taxon>
    </lineage>
</organism>
<evidence type="ECO:0000259" key="3">
    <source>
        <dbReference type="PROSITE" id="PS50977"/>
    </source>
</evidence>
<dbReference type="SUPFAM" id="SSF46689">
    <property type="entry name" value="Homeodomain-like"/>
    <property type="match status" value="1"/>
</dbReference>
<gene>
    <name evidence="4" type="ORF">GCM10008090_26910</name>
</gene>
<dbReference type="Proteomes" id="UP000614811">
    <property type="component" value="Unassembled WGS sequence"/>
</dbReference>